<evidence type="ECO:0000256" key="1">
    <source>
        <dbReference type="ARBA" id="ARBA00023125"/>
    </source>
</evidence>
<evidence type="ECO:0000256" key="2">
    <source>
        <dbReference type="PROSITE-ProRule" id="PRU00850"/>
    </source>
</evidence>
<evidence type="ECO:0000256" key="3">
    <source>
        <dbReference type="SAM" id="MobiDB-lite"/>
    </source>
</evidence>
<protein>
    <recommendedName>
        <fullName evidence="4">NDT80 domain-containing protein</fullName>
    </recommendedName>
</protein>
<evidence type="ECO:0000313" key="6">
    <source>
        <dbReference type="Proteomes" id="UP000510647"/>
    </source>
</evidence>
<dbReference type="Proteomes" id="UP000510647">
    <property type="component" value="Chromosome 3"/>
</dbReference>
<organism evidence="5 6">
    <name type="scientific">Torulaspora globosa</name>
    <dbReference type="NCBI Taxonomy" id="48254"/>
    <lineage>
        <taxon>Eukaryota</taxon>
        <taxon>Fungi</taxon>
        <taxon>Dikarya</taxon>
        <taxon>Ascomycota</taxon>
        <taxon>Saccharomycotina</taxon>
        <taxon>Saccharomycetes</taxon>
        <taxon>Saccharomycetales</taxon>
        <taxon>Saccharomycetaceae</taxon>
        <taxon>Torulaspora</taxon>
    </lineage>
</organism>
<name>A0A7H9HQL1_9SACH</name>
<reference evidence="5 6" key="1">
    <citation type="submission" date="2020-06" db="EMBL/GenBank/DDBJ databases">
        <title>The yeast mating-type switching endonuclease HO is a domesticated member of an unorthodox homing genetic element family.</title>
        <authorList>
            <person name="Coughlan A.Y."/>
            <person name="Lombardi L."/>
            <person name="Braun-Galleani S."/>
            <person name="Martos A.R."/>
            <person name="Galeote V."/>
            <person name="Bigey F."/>
            <person name="Dequin S."/>
            <person name="Byrne K.P."/>
            <person name="Wolfe K.H."/>
        </authorList>
    </citation>
    <scope>NUCLEOTIDE SEQUENCE [LARGE SCALE GENOMIC DNA]</scope>
    <source>
        <strain evidence="5 6">CBS2947</strain>
    </source>
</reference>
<dbReference type="GO" id="GO:0051321">
    <property type="term" value="P:meiotic cell cycle"/>
    <property type="evidence" value="ECO:0007669"/>
    <property type="project" value="TreeGrafter"/>
</dbReference>
<keyword evidence="1 2" id="KW-0238">DNA-binding</keyword>
<feature type="DNA-binding region" description="NDT80" evidence="2">
    <location>
        <begin position="16"/>
        <end position="328"/>
    </location>
</feature>
<dbReference type="AlphaFoldDB" id="A0A7H9HQL1"/>
<dbReference type="InterPro" id="IPR037141">
    <property type="entry name" value="NDT80_DNA-bd_dom_sf"/>
</dbReference>
<dbReference type="GO" id="GO:0003700">
    <property type="term" value="F:DNA-binding transcription factor activity"/>
    <property type="evidence" value="ECO:0007669"/>
    <property type="project" value="UniProtKB-UniRule"/>
</dbReference>
<sequence length="642" mass="72860">MSHIQEFPRDVGGEDPLVDQQIIQTHLNEDGSTSNYFDKRKLKIAPRSTLQFKVGPPFELVGSYNTVLEADTLETVLFQINPRIDRGFDFIDDGWVGYKRNYFTLVSSFETPGLDLDTFLNSSFKVQLHDRHNSPLLLVKYFAVKIRARSDDDRTEISLVQHTAKRDKGPQFTPATCPLIPSALPQHQIIREASNVRNSIKMRKYDSTFFFHRDEDREKYNVHGIVYSYPDECIQKVARYERVQFASSINVKKPSQQNKHFRLHVILGAVTNPPGGISPYCSYDDALNMCDEMTAADGSKEYFIPLQEMKTPPLVIRGRSPSNYTSSQKIAVRTNSSVSLASKNSSSISPVIISPRSSIPPSLSPPEQKANRSSKRRSKVSENPPSLSSLVNTGVGQNEYRTSKRVETIEHIERLYKEKSSLHLRTSDENNRCRNDDNANDMKRPKISRQDSIDPKEIELKPPTCGSDENIYVVGSLALTATLQSDQEDLKLKRRRVNKIEAHKITDTEKVSKNPKKCLLSSNLPTQSSTAPPSPRSPIEDSQEEESFGDSLNHDLHSISLSILDETSSNYRHGPNSIHSNDENVPRSFSRVIGETSFTNLHGYKHDKLRMKERLPSREILSLPSQVVEGDEFYQELSFYRH</sequence>
<dbReference type="PANTHER" id="PTHR35144:SF2">
    <property type="entry name" value="MEIOSIS-SPECIFIC TRANSCRIPTION FACTOR NDT80"/>
    <property type="match status" value="1"/>
</dbReference>
<dbReference type="EMBL" id="CP059269">
    <property type="protein sequence ID" value="QLQ79650.1"/>
    <property type="molecule type" value="Genomic_DNA"/>
</dbReference>
<dbReference type="PROSITE" id="PS51517">
    <property type="entry name" value="NDT80"/>
    <property type="match status" value="1"/>
</dbReference>
<feature type="compositionally biased region" description="Polar residues" evidence="3">
    <location>
        <begin position="381"/>
        <end position="399"/>
    </location>
</feature>
<dbReference type="InterPro" id="IPR052605">
    <property type="entry name" value="Fungal_trans_regulator"/>
</dbReference>
<dbReference type="OrthoDB" id="2288358at2759"/>
<dbReference type="FunFam" id="2.60.40.1390:FF:000005">
    <property type="entry name" value="Meiosis-specific transcription factor NDT80"/>
    <property type="match status" value="1"/>
</dbReference>
<feature type="compositionally biased region" description="Polar residues" evidence="3">
    <location>
        <begin position="520"/>
        <end position="531"/>
    </location>
</feature>
<feature type="compositionally biased region" description="Low complexity" evidence="3">
    <location>
        <begin position="336"/>
        <end position="361"/>
    </location>
</feature>
<dbReference type="GO" id="GO:0045944">
    <property type="term" value="P:positive regulation of transcription by RNA polymerase II"/>
    <property type="evidence" value="ECO:0007669"/>
    <property type="project" value="TreeGrafter"/>
</dbReference>
<feature type="region of interest" description="Disordered" evidence="3">
    <location>
        <begin position="508"/>
        <end position="550"/>
    </location>
</feature>
<dbReference type="PANTHER" id="PTHR35144">
    <property type="entry name" value="MEIOSIS-SPECIFIC TRANSCRIPTION FACTOR NDT80"/>
    <property type="match status" value="1"/>
</dbReference>
<feature type="region of interest" description="Disordered" evidence="3">
    <location>
        <begin position="335"/>
        <end position="399"/>
    </location>
</feature>
<dbReference type="Gene3D" id="2.60.40.1390">
    <property type="entry name" value="NDT80 DNA-binding domain"/>
    <property type="match status" value="1"/>
</dbReference>
<dbReference type="GO" id="GO:0003677">
    <property type="term" value="F:DNA binding"/>
    <property type="evidence" value="ECO:0007669"/>
    <property type="project" value="UniProtKB-KW"/>
</dbReference>
<feature type="domain" description="NDT80" evidence="4">
    <location>
        <begin position="16"/>
        <end position="328"/>
    </location>
</feature>
<evidence type="ECO:0000313" key="5">
    <source>
        <dbReference type="EMBL" id="QLQ79650.1"/>
    </source>
</evidence>
<dbReference type="Pfam" id="PF05224">
    <property type="entry name" value="NDT80_PhoG"/>
    <property type="match status" value="1"/>
</dbReference>
<gene>
    <name evidence="5" type="ORF">HG537_0C02970</name>
</gene>
<keyword evidence="6" id="KW-1185">Reference proteome</keyword>
<dbReference type="SUPFAM" id="SSF49417">
    <property type="entry name" value="p53-like transcription factors"/>
    <property type="match status" value="1"/>
</dbReference>
<proteinExistence type="predicted"/>
<accession>A0A7H9HQL1</accession>
<evidence type="ECO:0000259" key="4">
    <source>
        <dbReference type="PROSITE" id="PS51517"/>
    </source>
</evidence>
<dbReference type="GO" id="GO:0000228">
    <property type="term" value="C:nuclear chromosome"/>
    <property type="evidence" value="ECO:0007669"/>
    <property type="project" value="TreeGrafter"/>
</dbReference>
<dbReference type="InterPro" id="IPR024061">
    <property type="entry name" value="NDT80_DNA-bd_dom"/>
</dbReference>
<dbReference type="InterPro" id="IPR008967">
    <property type="entry name" value="p53-like_TF_DNA-bd_sf"/>
</dbReference>